<dbReference type="NCBIfam" id="TIGR04336">
    <property type="entry name" value="AmmeMemoSam_B"/>
    <property type="match status" value="1"/>
</dbReference>
<keyword evidence="3" id="KW-1185">Reference proteome</keyword>
<dbReference type="OrthoDB" id="417112at2759"/>
<dbReference type="AlphaFoldDB" id="A0A1X7R544"/>
<sequence length="339" mass="39208">MSRIATHAGSWYSSSPTQLHNELTQYLDQACTKHKYPIHKSQICVSPHAGYTYCGPTMAHSFASLDLNHEDTLPLRFFILGPSHHFYFRNTVMLSSFDEVDTPFGSLKIDQPLCKEWDEGKDTSAMFDLLTSEDDEAEHSLEMQFSMLYATLKYRKIQDISKNVKIIPMMISNNNDNINDKLSEILFKEFNNLKYHNYIIISSDFCHWGKRFGYTAYASDEEDIKETMSEQGGDDLELLTSRSKLDHHGIKIWESISLLDHFGMNILKEMNYNKWKLYLDATGNTICGQHPLKLLIKMIENTKNLKKYEWHWLNYSQSSHAQKITDSSVSYSSGCITIM</sequence>
<dbReference type="HAMAP" id="MF_00055">
    <property type="entry name" value="MEMO1"/>
    <property type="match status" value="1"/>
</dbReference>
<dbReference type="Proteomes" id="UP000196158">
    <property type="component" value="Unassembled WGS sequence"/>
</dbReference>
<organism evidence="2 3">
    <name type="scientific">Maudiozyma saulgeensis</name>
    <dbReference type="NCBI Taxonomy" id="1789683"/>
    <lineage>
        <taxon>Eukaryota</taxon>
        <taxon>Fungi</taxon>
        <taxon>Dikarya</taxon>
        <taxon>Ascomycota</taxon>
        <taxon>Saccharomycotina</taxon>
        <taxon>Saccharomycetes</taxon>
        <taxon>Saccharomycetales</taxon>
        <taxon>Saccharomycetaceae</taxon>
        <taxon>Maudiozyma</taxon>
    </lineage>
</organism>
<protein>
    <recommendedName>
        <fullName evidence="4">MEMO1 family protein</fullName>
    </recommendedName>
</protein>
<dbReference type="InterPro" id="IPR002737">
    <property type="entry name" value="MEMO1_fam"/>
</dbReference>
<dbReference type="CDD" id="cd07361">
    <property type="entry name" value="MEMO_like"/>
    <property type="match status" value="1"/>
</dbReference>
<dbReference type="Gene3D" id="3.40.830.10">
    <property type="entry name" value="LigB-like"/>
    <property type="match status" value="1"/>
</dbReference>
<evidence type="ECO:0000313" key="2">
    <source>
        <dbReference type="EMBL" id="SMN20788.1"/>
    </source>
</evidence>
<evidence type="ECO:0000313" key="3">
    <source>
        <dbReference type="Proteomes" id="UP000196158"/>
    </source>
</evidence>
<accession>A0A1X7R544</accession>
<comment type="similarity">
    <text evidence="1">Belongs to the MEMO1 family.</text>
</comment>
<name>A0A1X7R544_9SACH</name>
<gene>
    <name evidence="2" type="ORF">KASA_0M01903G</name>
</gene>
<dbReference type="STRING" id="1789683.A0A1X7R544"/>
<reference evidence="2 3" key="1">
    <citation type="submission" date="2017-04" db="EMBL/GenBank/DDBJ databases">
        <authorList>
            <person name="Afonso C.L."/>
            <person name="Miller P.J."/>
            <person name="Scott M.A."/>
            <person name="Spackman E."/>
            <person name="Goraichik I."/>
            <person name="Dimitrov K.M."/>
            <person name="Suarez D.L."/>
            <person name="Swayne D.E."/>
        </authorList>
    </citation>
    <scope>NUCLEOTIDE SEQUENCE [LARGE SCALE GENOMIC DNA]</scope>
</reference>
<evidence type="ECO:0000256" key="1">
    <source>
        <dbReference type="ARBA" id="ARBA00006315"/>
    </source>
</evidence>
<dbReference type="PANTHER" id="PTHR11060">
    <property type="entry name" value="PROTEIN MEMO1"/>
    <property type="match status" value="1"/>
</dbReference>
<proteinExistence type="inferred from homology"/>
<dbReference type="PANTHER" id="PTHR11060:SF0">
    <property type="entry name" value="PROTEIN MEMO1"/>
    <property type="match status" value="1"/>
</dbReference>
<evidence type="ECO:0008006" key="4">
    <source>
        <dbReference type="Google" id="ProtNLM"/>
    </source>
</evidence>
<dbReference type="Pfam" id="PF01875">
    <property type="entry name" value="Memo"/>
    <property type="match status" value="1"/>
</dbReference>
<dbReference type="EMBL" id="FXLY01000006">
    <property type="protein sequence ID" value="SMN20788.1"/>
    <property type="molecule type" value="Genomic_DNA"/>
</dbReference>